<dbReference type="GO" id="GO:0016787">
    <property type="term" value="F:hydrolase activity"/>
    <property type="evidence" value="ECO:0007669"/>
    <property type="project" value="UniProtKB-KW"/>
</dbReference>
<accession>A0A3M6GEG9</accession>
<comment type="caution">
    <text evidence="2">The sequence shown here is derived from an EMBL/GenBank/DDBJ whole genome shotgun (WGS) entry which is preliminary data.</text>
</comment>
<dbReference type="AlphaFoldDB" id="A0A3M6GEG9"/>
<protein>
    <recommendedName>
        <fullName evidence="4">Haloacid dehalogenase-like family hydrolase</fullName>
    </recommendedName>
</protein>
<name>A0A3M6GEG9_PSEAJ</name>
<dbReference type="Proteomes" id="UP000271531">
    <property type="component" value="Unassembled WGS sequence"/>
</dbReference>
<dbReference type="Gene3D" id="3.40.50.1000">
    <property type="entry name" value="HAD superfamily/HAD-like"/>
    <property type="match status" value="1"/>
</dbReference>
<dbReference type="SFLD" id="SFLDS00003">
    <property type="entry name" value="Haloacid_Dehalogenase"/>
    <property type="match status" value="1"/>
</dbReference>
<keyword evidence="1" id="KW-0378">Hydrolase</keyword>
<evidence type="ECO:0000256" key="1">
    <source>
        <dbReference type="ARBA" id="ARBA00022801"/>
    </source>
</evidence>
<dbReference type="PANTHER" id="PTHR43316:SF3">
    <property type="entry name" value="HALOACID DEHALOGENASE, TYPE II (AFU_ORTHOLOGUE AFUA_2G07750)-RELATED"/>
    <property type="match status" value="1"/>
</dbReference>
<evidence type="ECO:0000313" key="3">
    <source>
        <dbReference type="Proteomes" id="UP000271531"/>
    </source>
</evidence>
<dbReference type="SUPFAM" id="SSF56784">
    <property type="entry name" value="HAD-like"/>
    <property type="match status" value="1"/>
</dbReference>
<evidence type="ECO:0008006" key="4">
    <source>
        <dbReference type="Google" id="ProtNLM"/>
    </source>
</evidence>
<reference evidence="2 3" key="1">
    <citation type="submission" date="2018-08" db="EMBL/GenBank/DDBJ databases">
        <title>Recombination of ecologically and evolutionarily significant loci maintains genetic cohesion in the Pseudomonas syringae species complex.</title>
        <authorList>
            <person name="Dillon M."/>
            <person name="Thakur S."/>
            <person name="Almeida R.N.D."/>
            <person name="Weir B.S."/>
            <person name="Guttman D.S."/>
        </authorList>
    </citation>
    <scope>NUCLEOTIDE SEQUENCE [LARGE SCALE GENOMIC DNA]</scope>
    <source>
        <strain evidence="2 3">ICMP 4525</strain>
    </source>
</reference>
<dbReference type="SFLD" id="SFLDG01129">
    <property type="entry name" value="C1.5:_HAD__Beta-PGM__Phosphata"/>
    <property type="match status" value="1"/>
</dbReference>
<dbReference type="Pfam" id="PF00702">
    <property type="entry name" value="Hydrolase"/>
    <property type="match status" value="1"/>
</dbReference>
<dbReference type="EMBL" id="RBVA01000785">
    <property type="protein sequence ID" value="RMV90606.1"/>
    <property type="molecule type" value="Genomic_DNA"/>
</dbReference>
<dbReference type="InterPro" id="IPR036412">
    <property type="entry name" value="HAD-like_sf"/>
</dbReference>
<dbReference type="PRINTS" id="PR00413">
    <property type="entry name" value="HADHALOGNASE"/>
</dbReference>
<dbReference type="InterPro" id="IPR023214">
    <property type="entry name" value="HAD_sf"/>
</dbReference>
<dbReference type="InterPro" id="IPR006439">
    <property type="entry name" value="HAD-SF_hydro_IA"/>
</dbReference>
<gene>
    <name evidence="2" type="ORF">ALP03_200318</name>
</gene>
<dbReference type="RefSeq" id="WP_117140579.1">
    <property type="nucleotide sequence ID" value="NZ_QPCR01000027.1"/>
</dbReference>
<sequence length="210" mass="23040">MKIAAVIFDAFGTLARITRPTRSYGQLLREGKRQGRKFRPDDMQTLMTHKLSISQAAECFGIQVSPDRLGLLEQALEAELASIEPFPDALEAIAMLRAAGMRTALCSNLAMPYGPPIQQIFPNLDGYGFSYQVGAIKPSPIIYRHTCDLLGVRPGDDFISHGRVVMIGDSVRCDRDGPRQCGIGGFLLRRGQAEGFSSLTDFARAVLAYE</sequence>
<proteinExistence type="predicted"/>
<dbReference type="PANTHER" id="PTHR43316">
    <property type="entry name" value="HYDROLASE, HALOACID DELAHOGENASE-RELATED"/>
    <property type="match status" value="1"/>
</dbReference>
<evidence type="ECO:0000313" key="2">
    <source>
        <dbReference type="EMBL" id="RMV90606.1"/>
    </source>
</evidence>
<dbReference type="InterPro" id="IPR051540">
    <property type="entry name" value="S-2-haloacid_dehalogenase"/>
</dbReference>
<organism evidence="2 3">
    <name type="scientific">Pseudomonas amygdali pv. tabaci</name>
    <name type="common">Pseudomonas syringae pv. tabaci</name>
    <dbReference type="NCBI Taxonomy" id="322"/>
    <lineage>
        <taxon>Bacteria</taxon>
        <taxon>Pseudomonadati</taxon>
        <taxon>Pseudomonadota</taxon>
        <taxon>Gammaproteobacteria</taxon>
        <taxon>Pseudomonadales</taxon>
        <taxon>Pseudomonadaceae</taxon>
        <taxon>Pseudomonas</taxon>
        <taxon>Pseudomonas amygdali</taxon>
    </lineage>
</organism>